<dbReference type="SMART" id="SM00233">
    <property type="entry name" value="PH"/>
    <property type="match status" value="1"/>
</dbReference>
<feature type="compositionally biased region" description="Low complexity" evidence="2">
    <location>
        <begin position="1414"/>
        <end position="1429"/>
    </location>
</feature>
<feature type="region of interest" description="Disordered" evidence="2">
    <location>
        <begin position="2030"/>
        <end position="2084"/>
    </location>
</feature>
<feature type="region of interest" description="Disordered" evidence="2">
    <location>
        <begin position="1989"/>
        <end position="2014"/>
    </location>
</feature>
<evidence type="ECO:0000256" key="1">
    <source>
        <dbReference type="ARBA" id="ARBA00022468"/>
    </source>
</evidence>
<feature type="compositionally biased region" description="Low complexity" evidence="2">
    <location>
        <begin position="509"/>
        <end position="534"/>
    </location>
</feature>
<gene>
    <name evidence="3" type="ORF">CTOB1V02_LOCUS1782</name>
</gene>
<organism evidence="3">
    <name type="scientific">Cyprideis torosa</name>
    <dbReference type="NCBI Taxonomy" id="163714"/>
    <lineage>
        <taxon>Eukaryota</taxon>
        <taxon>Metazoa</taxon>
        <taxon>Ecdysozoa</taxon>
        <taxon>Arthropoda</taxon>
        <taxon>Crustacea</taxon>
        <taxon>Oligostraca</taxon>
        <taxon>Ostracoda</taxon>
        <taxon>Podocopa</taxon>
        <taxon>Podocopida</taxon>
        <taxon>Cytherocopina</taxon>
        <taxon>Cytheroidea</taxon>
        <taxon>Cytherideidae</taxon>
        <taxon>Cyprideis</taxon>
    </lineage>
</organism>
<dbReference type="PROSITE" id="PS50238">
    <property type="entry name" value="RHOGAP"/>
    <property type="match status" value="1"/>
</dbReference>
<proteinExistence type="predicted"/>
<feature type="region of interest" description="Disordered" evidence="2">
    <location>
        <begin position="611"/>
        <end position="659"/>
    </location>
</feature>
<dbReference type="InterPro" id="IPR001849">
    <property type="entry name" value="PH_domain"/>
</dbReference>
<name>A0A7R8ZKV1_9CRUS</name>
<feature type="region of interest" description="Disordered" evidence="2">
    <location>
        <begin position="1359"/>
        <end position="1438"/>
    </location>
</feature>
<feature type="compositionally biased region" description="Low complexity" evidence="2">
    <location>
        <begin position="2030"/>
        <end position="2040"/>
    </location>
</feature>
<protein>
    <submittedName>
        <fullName evidence="3">Uncharacterized protein</fullName>
    </submittedName>
</protein>
<feature type="compositionally biased region" description="Polar residues" evidence="2">
    <location>
        <begin position="671"/>
        <end position="685"/>
    </location>
</feature>
<accession>A0A7R8ZKV1</accession>
<dbReference type="SMART" id="SM00324">
    <property type="entry name" value="RhoGAP"/>
    <property type="match status" value="1"/>
</dbReference>
<keyword evidence="1" id="KW-0343">GTPase activation</keyword>
<feature type="region of interest" description="Disordered" evidence="2">
    <location>
        <begin position="1750"/>
        <end position="1773"/>
    </location>
</feature>
<feature type="compositionally biased region" description="Basic and acidic residues" evidence="2">
    <location>
        <begin position="1899"/>
        <end position="1910"/>
    </location>
</feature>
<feature type="region of interest" description="Disordered" evidence="2">
    <location>
        <begin position="825"/>
        <end position="1056"/>
    </location>
</feature>
<dbReference type="InterPro" id="IPR001478">
    <property type="entry name" value="PDZ"/>
</dbReference>
<dbReference type="Gene3D" id="2.30.29.30">
    <property type="entry name" value="Pleckstrin-homology domain (PH domain)/Phosphotyrosine-binding domain (PTB)"/>
    <property type="match status" value="1"/>
</dbReference>
<feature type="region of interest" description="Disordered" evidence="2">
    <location>
        <begin position="666"/>
        <end position="685"/>
    </location>
</feature>
<feature type="compositionally biased region" description="Low complexity" evidence="2">
    <location>
        <begin position="1369"/>
        <end position="1378"/>
    </location>
</feature>
<dbReference type="InterPro" id="IPR008936">
    <property type="entry name" value="Rho_GTPase_activation_prot"/>
</dbReference>
<feature type="compositionally biased region" description="Pro residues" evidence="2">
    <location>
        <begin position="1993"/>
        <end position="2007"/>
    </location>
</feature>
<feature type="region of interest" description="Disordered" evidence="2">
    <location>
        <begin position="1085"/>
        <end position="1150"/>
    </location>
</feature>
<sequence>MAGETLEIYKIVECVFLRNLRKDVVGPLRSSVCGVSGAELRFVFGYDTTPPVKVVGLPGIMGISMTRRKAKVDFLFLPDERQEEEPPQYNMAATTRQGVENGAVAKKCWRPRHLFIQKGPSGYGFTLRHFIVYPPDSLVAAVTLLTKTRGQHGGVHPIGAFRNARPHSLALASAEDRLEPMDTIFVKFVQRGGPAEKAGLNVVHLTSAARERGSRRVYRDNGGTRLCLATSLSLSLWYILQRVVENVPTGIISSRSILCYILTVLGGCLDPCGPRGWAPHEPECHNLREDRAVPLPEVDLSKVTLTGTLPGSDRLIEVNERSLEGKSYAQVVQIIQNSKDSLTLLVIPEEDDIIQKVQLWASSPLYVMEADVRGWGKRECDTGADGRLPWPLEEVFDASSPRLAAVFAIHRHHDFFFSGLFGGVEGDASQLSLITDHVELQGYFAETAHNPWTNIRPHQLASMMPNPASESPQERLPSPDSHVSSRSIPFVQPAPYRPIGETGPPRPSRPSSWGQELRPGLAPLSLPPSASTPPSEIPLSAVENIINDPPPPERRIQASNTHAPPTLLTSFPFSREPPSSIMNRMRQNIQRQEDFLFRSSEPAVVVTSTRQVWPPAKSSSSTPSLLSSALKPLSLPPAVEPRPNSANSERAPSRFLSGDHARRVAQFRPGSGSSFDTALSAQSTDPLKGSSLMAFHSSDESIPMIDSALPLAPSDERVFTDSSTDREEDGGAQSPLSRYLSRMSRHPALQLVSRRAKQFESGSLENETSNKVNFYRSELARLSLKLPSGVGVPAKKQEYEAKSAELLEKAGRYTPPVFLSSAERNAAAPGGTAGPQPAPRRGRGRLEDVLPSGHGNRINPIGSTKVHCEPPSEWTPGSRRDDHARPRSSSLDSHGSIASSISEDATGVLPHTRRSSSSHIPSTTAAVSPNRQPSYLQAIKTPLGGNGGYMRRPNSRGSSGTSLSSTSRSSTPQSPKPSLAIVTLGKPHTQPPRRLTPPSSLPLTKRTQFAMPPLEEKKRKNSHHGSTFSSLTRAVSLGPSDRLASPTGGHPSPLVLARKEPHPIILRRNKTLKLDSERVIRQASYLKATHGPESIEPPSSPPGEGPPSFPPSAALEEATAEDAKAATERIPPTPSLPLRKQSRAFPHPSTLDFVPRGHIKRLRQFFEDRAGHSLIRHHSKRESVISQGPLATEHHLYPVTREGPVHAKYVLIEGRRAPDRSWKTYYAILRAYLLFLVREKQGRTETLASNPSSSSLPSVTASTAAVSANGIQPSSSAPPTHTLNTSLDPALLSTVVMTSGDESFLDLRGGSVTVAEDYTKRKNVLRITSRAESQILLQFESVEELKGWLRDVAEAAAALREDNEESDSRSPSSPTAARSFEDAEGAKQLASFRQRSPSGHSPLSKTKKETRHQSLSSTTVAHHVVTTSVDLPSPKTKTWRGRMARQLKKSFHHAHHHQSSSQTSTSASFLSSMAIAAEGGSIGVPLEMCPMNSENIPCLVAHCASTVEELGMATVGVYRVPGNKAAINALTDAVNRGWEHLDWEDPRWKDVNVISSLMKSFFRCLPDSLIPCDMYRRFIDTIKIDDHAHRLIELKKLVQEIPDANFDTLRFLCYHLAKVTSNYEVNKMDPKNLAIVFGPNLVRPPHDDMKAMVTDTSDQCKVVEHFILYVSWFFADPDDVSPCNVPPESVRPPPPQAMSLPVAPPSTLPFPQPSPSPSTKDLKILESSVNSQALLLENVAKVEGLMEPRPASPHLSVGRQPMGPPDPPTSEAHAVLSSVLSAASLKRTASKERLNATKTTEATDGSGGNGGGTVPPKLYQLLREAALYDRPSPATIEREQKEGGTIWSYANLSQVTEERIRKFEQETKAMLAREPVSLVMAGREQVETALSGPAGGGSDPEKAAGEDRAPPLRGKVSQRVQELNKAPDSFSNEESDSAQKARTVVTTVIRGPTFDATSMVGEGRTGPEVKALAKDDARRILSTNLRNRLLSILPPPPPSFLPLPPSPRFQEEPKSSSSYVPLFLHFPAASSSSHFSNPGSTKTEEEPTSEDQPNRTSSNKRYQDPSLHKRRLEPSKTLPATLPGVMVDPPPMVTSLPALLPPANSTKIRTSHFVKTLLKEGYKRKSKLKRRHTVGGTMDFDRIRRLFNFTSNNPPPNNPPAAANVNPPSVVPGTVRHSQSYSNGFAAVLDRASKRKSYPNSEKTLQLRAMESHV</sequence>
<dbReference type="PROSITE" id="PS50003">
    <property type="entry name" value="PH_DOMAIN"/>
    <property type="match status" value="1"/>
</dbReference>
<dbReference type="Pfam" id="PF00620">
    <property type="entry name" value="RhoGAP"/>
    <property type="match status" value="1"/>
</dbReference>
<dbReference type="InterPro" id="IPR036034">
    <property type="entry name" value="PDZ_sf"/>
</dbReference>
<feature type="compositionally biased region" description="Polar residues" evidence="2">
    <location>
        <begin position="557"/>
        <end position="572"/>
    </location>
</feature>
<feature type="region of interest" description="Disordered" evidence="2">
    <location>
        <begin position="1889"/>
        <end position="1941"/>
    </location>
</feature>
<dbReference type="SUPFAM" id="SSF48350">
    <property type="entry name" value="GTPase activation domain, GAP"/>
    <property type="match status" value="1"/>
</dbReference>
<dbReference type="SUPFAM" id="SSF50156">
    <property type="entry name" value="PDZ domain-like"/>
    <property type="match status" value="1"/>
</dbReference>
<dbReference type="PROSITE" id="PS50106">
    <property type="entry name" value="PDZ"/>
    <property type="match status" value="1"/>
</dbReference>
<feature type="compositionally biased region" description="Pro residues" evidence="2">
    <location>
        <begin position="1689"/>
        <end position="1716"/>
    </location>
</feature>
<feature type="compositionally biased region" description="Low complexity" evidence="2">
    <location>
        <begin position="955"/>
        <end position="978"/>
    </location>
</feature>
<feature type="compositionally biased region" description="Polar residues" evidence="2">
    <location>
        <begin position="1391"/>
        <end position="1404"/>
    </location>
</feature>
<feature type="compositionally biased region" description="Pro residues" evidence="2">
    <location>
        <begin position="1098"/>
        <end position="1110"/>
    </location>
</feature>
<dbReference type="Gene3D" id="2.30.42.10">
    <property type="match status" value="2"/>
</dbReference>
<dbReference type="InterPro" id="IPR000198">
    <property type="entry name" value="RhoGAP_dom"/>
</dbReference>
<feature type="compositionally biased region" description="Low complexity" evidence="2">
    <location>
        <begin position="614"/>
        <end position="633"/>
    </location>
</feature>
<reference evidence="3" key="1">
    <citation type="submission" date="2020-11" db="EMBL/GenBank/DDBJ databases">
        <authorList>
            <person name="Tran Van P."/>
        </authorList>
    </citation>
    <scope>NUCLEOTIDE SEQUENCE</scope>
</reference>
<feature type="region of interest" description="Disordered" evidence="2">
    <location>
        <begin position="458"/>
        <end position="575"/>
    </location>
</feature>
<feature type="compositionally biased region" description="Low complexity" evidence="2">
    <location>
        <begin position="992"/>
        <end position="1007"/>
    </location>
</feature>
<dbReference type="EMBL" id="OB660257">
    <property type="protein sequence ID" value="CAD7223805.1"/>
    <property type="molecule type" value="Genomic_DNA"/>
</dbReference>
<dbReference type="InterPro" id="IPR011993">
    <property type="entry name" value="PH-like_dom_sf"/>
</dbReference>
<feature type="region of interest" description="Disordered" evidence="2">
    <location>
        <begin position="1684"/>
        <end position="1721"/>
    </location>
</feature>
<dbReference type="OrthoDB" id="9994905at2759"/>
<dbReference type="GO" id="GO:0005096">
    <property type="term" value="F:GTPase activator activity"/>
    <property type="evidence" value="ECO:0007669"/>
    <property type="project" value="UniProtKB-KW"/>
</dbReference>
<dbReference type="SUPFAM" id="SSF50729">
    <property type="entry name" value="PH domain-like"/>
    <property type="match status" value="1"/>
</dbReference>
<feature type="compositionally biased region" description="Polar residues" evidence="2">
    <location>
        <begin position="2050"/>
        <end position="2060"/>
    </location>
</feature>
<dbReference type="GO" id="GO:0007165">
    <property type="term" value="P:signal transduction"/>
    <property type="evidence" value="ECO:0007669"/>
    <property type="project" value="InterPro"/>
</dbReference>
<feature type="compositionally biased region" description="Polar residues" evidence="2">
    <location>
        <begin position="887"/>
        <end position="903"/>
    </location>
</feature>
<dbReference type="PANTHER" id="PTHR23175:SF23">
    <property type="entry name" value="PDZ DOMAIN-CONTAINING PROTEIN"/>
    <property type="match status" value="1"/>
</dbReference>
<dbReference type="PANTHER" id="PTHR23175">
    <property type="entry name" value="PDZ DOMAIN-CONTAINING PROTEIN"/>
    <property type="match status" value="1"/>
</dbReference>
<dbReference type="Gene3D" id="1.10.555.10">
    <property type="entry name" value="Rho GTPase activation protein"/>
    <property type="match status" value="1"/>
</dbReference>
<feature type="region of interest" description="Disordered" evidence="2">
    <location>
        <begin position="1786"/>
        <end position="1813"/>
    </location>
</feature>
<evidence type="ECO:0000256" key="2">
    <source>
        <dbReference type="SAM" id="MobiDB-lite"/>
    </source>
</evidence>
<feature type="compositionally biased region" description="Polar residues" evidence="2">
    <location>
        <begin position="917"/>
        <end position="935"/>
    </location>
</feature>
<feature type="compositionally biased region" description="Polar residues" evidence="2">
    <location>
        <begin position="1024"/>
        <end position="1033"/>
    </location>
</feature>
<evidence type="ECO:0000313" key="3">
    <source>
        <dbReference type="EMBL" id="CAD7223805.1"/>
    </source>
</evidence>